<evidence type="ECO:0000313" key="3">
    <source>
        <dbReference type="Proteomes" id="UP001529510"/>
    </source>
</evidence>
<evidence type="ECO:0000256" key="1">
    <source>
        <dbReference type="SAM" id="MobiDB-lite"/>
    </source>
</evidence>
<accession>A0ABD0RJA8</accession>
<feature type="non-terminal residue" evidence="2">
    <location>
        <position position="1"/>
    </location>
</feature>
<feature type="region of interest" description="Disordered" evidence="1">
    <location>
        <begin position="69"/>
        <end position="101"/>
    </location>
</feature>
<proteinExistence type="predicted"/>
<evidence type="ECO:0000313" key="2">
    <source>
        <dbReference type="EMBL" id="KAL0198190.1"/>
    </source>
</evidence>
<feature type="non-terminal residue" evidence="2">
    <location>
        <position position="259"/>
    </location>
</feature>
<name>A0ABD0RJA8_CIRMR</name>
<protein>
    <submittedName>
        <fullName evidence="2">Uncharacterized protein</fullName>
    </submittedName>
</protein>
<dbReference type="Proteomes" id="UP001529510">
    <property type="component" value="Unassembled WGS sequence"/>
</dbReference>
<dbReference type="EMBL" id="JAMKFB020000003">
    <property type="protein sequence ID" value="KAL0198190.1"/>
    <property type="molecule type" value="Genomic_DNA"/>
</dbReference>
<organism evidence="2 3">
    <name type="scientific">Cirrhinus mrigala</name>
    <name type="common">Mrigala</name>
    <dbReference type="NCBI Taxonomy" id="683832"/>
    <lineage>
        <taxon>Eukaryota</taxon>
        <taxon>Metazoa</taxon>
        <taxon>Chordata</taxon>
        <taxon>Craniata</taxon>
        <taxon>Vertebrata</taxon>
        <taxon>Euteleostomi</taxon>
        <taxon>Actinopterygii</taxon>
        <taxon>Neopterygii</taxon>
        <taxon>Teleostei</taxon>
        <taxon>Ostariophysi</taxon>
        <taxon>Cypriniformes</taxon>
        <taxon>Cyprinidae</taxon>
        <taxon>Labeoninae</taxon>
        <taxon>Labeonini</taxon>
        <taxon>Cirrhinus</taxon>
    </lineage>
</organism>
<keyword evidence="3" id="KW-1185">Reference proteome</keyword>
<feature type="compositionally biased region" description="Low complexity" evidence="1">
    <location>
        <begin position="234"/>
        <end position="259"/>
    </location>
</feature>
<feature type="region of interest" description="Disordered" evidence="1">
    <location>
        <begin position="152"/>
        <end position="177"/>
    </location>
</feature>
<reference evidence="2 3" key="1">
    <citation type="submission" date="2024-05" db="EMBL/GenBank/DDBJ databases">
        <title>Genome sequencing and assembly of Indian major carp, Cirrhinus mrigala (Hamilton, 1822).</title>
        <authorList>
            <person name="Mohindra V."/>
            <person name="Chowdhury L.M."/>
            <person name="Lal K."/>
            <person name="Jena J.K."/>
        </authorList>
    </citation>
    <scope>NUCLEOTIDE SEQUENCE [LARGE SCALE GENOMIC DNA]</scope>
    <source>
        <strain evidence="2">CM1030</strain>
        <tissue evidence="2">Blood</tissue>
    </source>
</reference>
<feature type="compositionally biased region" description="Low complexity" evidence="1">
    <location>
        <begin position="69"/>
        <end position="89"/>
    </location>
</feature>
<feature type="region of interest" description="Disordered" evidence="1">
    <location>
        <begin position="208"/>
        <end position="259"/>
    </location>
</feature>
<sequence length="259" mass="27964">TYQSSTPNYAQYSHPDVLPHLLPNQMSAMPPQLPKPPYVHNTHFTYPYQMDHASLKSPLNPSPLTRVPSNPNFFSSSSSSSVVSPVQQSIEMPPQGENNTLPLPVAPPPGPQAPGMWPPPSQQPLISLANVLSLAMNFAQSFIPPGSIPQGFHPQMTPQPGYGPIMSNPDSPYHQGAQSGQYMDIFQHQYLNLKKGVKQHLHQIPEIKQPIPTNPSSSPGQSNPIGQLRERADSSASSSRTPSSTSSPASSTSPSPQNT</sequence>
<dbReference type="AlphaFoldDB" id="A0ABD0RJA8"/>
<feature type="compositionally biased region" description="Polar residues" evidence="1">
    <location>
        <begin position="214"/>
        <end position="225"/>
    </location>
</feature>
<comment type="caution">
    <text evidence="2">The sequence shown here is derived from an EMBL/GenBank/DDBJ whole genome shotgun (WGS) entry which is preliminary data.</text>
</comment>
<gene>
    <name evidence="2" type="ORF">M9458_006730</name>
</gene>